<comment type="similarity">
    <text evidence="3">Belongs to the UreF family.</text>
</comment>
<dbReference type="GO" id="GO:0005737">
    <property type="term" value="C:cytoplasm"/>
    <property type="evidence" value="ECO:0007669"/>
    <property type="project" value="UniProtKB-SubCell"/>
</dbReference>
<dbReference type="PANTHER" id="PTHR33620">
    <property type="entry name" value="UREASE ACCESSORY PROTEIN F"/>
    <property type="match status" value="1"/>
</dbReference>
<dbReference type="PIRSF" id="PIRSF009467">
    <property type="entry name" value="Ureas_acces_UreF"/>
    <property type="match status" value="1"/>
</dbReference>
<protein>
    <recommendedName>
        <fullName evidence="3">Urease accessory protein UreF</fullName>
    </recommendedName>
</protein>
<dbReference type="RefSeq" id="WP_095654615.1">
    <property type="nucleotide sequence ID" value="NZ_NPOA01000003.1"/>
</dbReference>
<keyword evidence="2 3" id="KW-0143">Chaperone</keyword>
<organism evidence="4 5">
    <name type="scientific">Virgibacillus profundi</name>
    <dbReference type="NCBI Taxonomy" id="2024555"/>
    <lineage>
        <taxon>Bacteria</taxon>
        <taxon>Bacillati</taxon>
        <taxon>Bacillota</taxon>
        <taxon>Bacilli</taxon>
        <taxon>Bacillales</taxon>
        <taxon>Bacillaceae</taxon>
        <taxon>Virgibacillus</taxon>
    </lineage>
</organism>
<comment type="subcellular location">
    <subcellularLocation>
        <location evidence="3">Cytoplasm</location>
    </subcellularLocation>
</comment>
<reference evidence="4 5" key="1">
    <citation type="submission" date="2017-08" db="EMBL/GenBank/DDBJ databases">
        <title>Virgibacillus indicus sp. nov. and Virgibacillus profoundi sp. nov, two moderately halophilic bacteria isolated from marine sediment by using the Microfluidic Streak Plate.</title>
        <authorList>
            <person name="Xu B."/>
            <person name="Hu B."/>
            <person name="Wang J."/>
            <person name="Zhu Y."/>
            <person name="Huang L."/>
            <person name="Du W."/>
            <person name="Huang Y."/>
        </authorList>
    </citation>
    <scope>NUCLEOTIDE SEQUENCE [LARGE SCALE GENOMIC DNA]</scope>
    <source>
        <strain evidence="4 5">IO3-P3-H5</strain>
    </source>
</reference>
<dbReference type="HAMAP" id="MF_01385">
    <property type="entry name" value="UreF"/>
    <property type="match status" value="1"/>
</dbReference>
<comment type="caution">
    <text evidence="4">The sequence shown here is derived from an EMBL/GenBank/DDBJ whole genome shotgun (WGS) entry which is preliminary data.</text>
</comment>
<comment type="subunit">
    <text evidence="3">UreD, UreF and UreG form a complex that acts as a GTP-hydrolysis-dependent molecular chaperone, activating the urease apoprotein by helping to assemble the nickel containing metallocenter of UreC. The UreE protein probably delivers the nickel.</text>
</comment>
<dbReference type="PANTHER" id="PTHR33620:SF1">
    <property type="entry name" value="UREASE ACCESSORY PROTEIN F"/>
    <property type="match status" value="1"/>
</dbReference>
<proteinExistence type="inferred from homology"/>
<evidence type="ECO:0000313" key="5">
    <source>
        <dbReference type="Proteomes" id="UP000218887"/>
    </source>
</evidence>
<evidence type="ECO:0000256" key="3">
    <source>
        <dbReference type="HAMAP-Rule" id="MF_01385"/>
    </source>
</evidence>
<keyword evidence="3" id="KW-0963">Cytoplasm</keyword>
<dbReference type="EMBL" id="NPOA01000003">
    <property type="protein sequence ID" value="PAV30648.1"/>
    <property type="molecule type" value="Genomic_DNA"/>
</dbReference>
<dbReference type="Proteomes" id="UP000218887">
    <property type="component" value="Unassembled WGS sequence"/>
</dbReference>
<keyword evidence="5" id="KW-1185">Reference proteome</keyword>
<dbReference type="Gene3D" id="1.10.4190.10">
    <property type="entry name" value="Urease accessory protein UreF"/>
    <property type="match status" value="1"/>
</dbReference>
<evidence type="ECO:0000256" key="1">
    <source>
        <dbReference type="ARBA" id="ARBA00022988"/>
    </source>
</evidence>
<comment type="function">
    <text evidence="3">Required for maturation of urease via the functional incorporation of the urease nickel metallocenter.</text>
</comment>
<keyword evidence="1 3" id="KW-0996">Nickel insertion</keyword>
<name>A0A2A2IH11_9BACI</name>
<dbReference type="Pfam" id="PF01730">
    <property type="entry name" value="UreF"/>
    <property type="match status" value="1"/>
</dbReference>
<dbReference type="OrthoDB" id="9798772at2"/>
<evidence type="ECO:0000313" key="4">
    <source>
        <dbReference type="EMBL" id="PAV30648.1"/>
    </source>
</evidence>
<accession>A0A2A2IH11</accession>
<sequence length="228" mass="26039">MDNNVLSLFQLCDSNFPNGAFSHSFGLESYIQADRVHNPETFADWLEIYLMEQLVYVDGLAARIVYDALNDQNLDEIWKMDRLLTVQNTARETREGTQQMGKHMLKIADSIFDSPLLSLYKNRIYQKEAFGHSAIVFTMTGHYLNIPKQTTILYYLYSSIVSLVQNAVRAIPIGQTAGQKIIYSFQAKLEAAINKIEQLDEIDFGAISPGIELSQMQHERVNVRIFMS</sequence>
<dbReference type="AlphaFoldDB" id="A0A2A2IH11"/>
<dbReference type="GO" id="GO:0016151">
    <property type="term" value="F:nickel cation binding"/>
    <property type="evidence" value="ECO:0007669"/>
    <property type="project" value="UniProtKB-UniRule"/>
</dbReference>
<dbReference type="InterPro" id="IPR038277">
    <property type="entry name" value="UreF_sf"/>
</dbReference>
<evidence type="ECO:0000256" key="2">
    <source>
        <dbReference type="ARBA" id="ARBA00023186"/>
    </source>
</evidence>
<gene>
    <name evidence="3" type="primary">ureF</name>
    <name evidence="4" type="ORF">CIL05_05980</name>
</gene>
<dbReference type="InterPro" id="IPR002639">
    <property type="entry name" value="UreF"/>
</dbReference>